<reference evidence="2" key="1">
    <citation type="submission" date="2018-01" db="EMBL/GenBank/DDBJ databases">
        <authorList>
            <person name="Yu X.-D."/>
        </authorList>
    </citation>
    <scope>NUCLEOTIDE SEQUENCE</scope>
    <source>
        <strain evidence="2">ZX-21</strain>
    </source>
</reference>
<feature type="chain" id="PRO_5015583803" evidence="1">
    <location>
        <begin position="34"/>
        <end position="122"/>
    </location>
</feature>
<evidence type="ECO:0000313" key="3">
    <source>
        <dbReference type="Proteomes" id="UP000237222"/>
    </source>
</evidence>
<gene>
    <name evidence="2" type="ORF">C0068_08275</name>
</gene>
<dbReference type="RefSeq" id="WP_103684020.1">
    <property type="nucleotide sequence ID" value="NZ_PQGG01000019.1"/>
</dbReference>
<dbReference type="AlphaFoldDB" id="A0A2S4HGG2"/>
<organism evidence="2 3">
    <name type="scientific">Zhongshania marina</name>
    <dbReference type="NCBI Taxonomy" id="2304603"/>
    <lineage>
        <taxon>Bacteria</taxon>
        <taxon>Pseudomonadati</taxon>
        <taxon>Pseudomonadota</taxon>
        <taxon>Gammaproteobacteria</taxon>
        <taxon>Cellvibrionales</taxon>
        <taxon>Spongiibacteraceae</taxon>
        <taxon>Zhongshania</taxon>
    </lineage>
</organism>
<dbReference type="OrthoDB" id="9981514at2"/>
<sequence length="122" mass="12535">MKALGRYSFGVVIALAICVLPALFVLSSLPALADESADAIGVLIGAASSAGLLGSAGVYIGYAVTAVGAASLLLQGIAAVTGITPSTRDDEYVNQAYRAVVKVQKWLDRLAFNPPSDKARPR</sequence>
<protein>
    <submittedName>
        <fullName evidence="2">Uncharacterized protein</fullName>
    </submittedName>
</protein>
<dbReference type="EMBL" id="PQGG01000019">
    <property type="protein sequence ID" value="POP53078.1"/>
    <property type="molecule type" value="Genomic_DNA"/>
</dbReference>
<keyword evidence="1" id="KW-0732">Signal</keyword>
<dbReference type="Proteomes" id="UP000237222">
    <property type="component" value="Unassembled WGS sequence"/>
</dbReference>
<evidence type="ECO:0000256" key="1">
    <source>
        <dbReference type="SAM" id="SignalP"/>
    </source>
</evidence>
<feature type="signal peptide" evidence="1">
    <location>
        <begin position="1"/>
        <end position="33"/>
    </location>
</feature>
<comment type="caution">
    <text evidence="2">The sequence shown here is derived from an EMBL/GenBank/DDBJ whole genome shotgun (WGS) entry which is preliminary data.</text>
</comment>
<name>A0A2S4HGG2_9GAMM</name>
<accession>A0A2S4HGG2</accession>
<proteinExistence type="predicted"/>
<evidence type="ECO:0000313" key="2">
    <source>
        <dbReference type="EMBL" id="POP53078.1"/>
    </source>
</evidence>